<dbReference type="GeneID" id="87944272"/>
<sequence>MGFFRRLFAIVAKAPKAASSKDKPRRRLVKAVPVNNITNMALAVSSKKEDTSEESIVVASGGSLTRGNTVQEGSVSAKGHTEEALPRAELTQELSSTAKKQPTASGSVLDAN</sequence>
<protein>
    <submittedName>
        <fullName evidence="2">Uncharacterized protein</fullName>
    </submittedName>
</protein>
<feature type="compositionally biased region" description="Polar residues" evidence="1">
    <location>
        <begin position="62"/>
        <end position="74"/>
    </location>
</feature>
<accession>A0AAX4II71</accession>
<dbReference type="Proteomes" id="UP001322277">
    <property type="component" value="Chromosome 5"/>
</dbReference>
<proteinExistence type="predicted"/>
<name>A0AAX4II71_9PEZI</name>
<dbReference type="RefSeq" id="XP_062779979.1">
    <property type="nucleotide sequence ID" value="XM_062923928.1"/>
</dbReference>
<reference evidence="3" key="1">
    <citation type="journal article" date="2023" name="bioRxiv">
        <title>Complete genome of the Medicago anthracnose fungus, Colletotrichum destructivum, reveals a mini-chromosome-like region within a core chromosome.</title>
        <authorList>
            <person name="Lapalu N."/>
            <person name="Simon A."/>
            <person name="Lu A."/>
            <person name="Plaumann P.-L."/>
            <person name="Amselem J."/>
            <person name="Pigne S."/>
            <person name="Auger A."/>
            <person name="Koch C."/>
            <person name="Dallery J.-F."/>
            <person name="O'Connell R.J."/>
        </authorList>
    </citation>
    <scope>NUCLEOTIDE SEQUENCE [LARGE SCALE GENOMIC DNA]</scope>
    <source>
        <strain evidence="3">CBS 520.97</strain>
    </source>
</reference>
<gene>
    <name evidence="2" type="ORF">CDEST_07769</name>
</gene>
<organism evidence="2 3">
    <name type="scientific">Colletotrichum destructivum</name>
    <dbReference type="NCBI Taxonomy" id="34406"/>
    <lineage>
        <taxon>Eukaryota</taxon>
        <taxon>Fungi</taxon>
        <taxon>Dikarya</taxon>
        <taxon>Ascomycota</taxon>
        <taxon>Pezizomycotina</taxon>
        <taxon>Sordariomycetes</taxon>
        <taxon>Hypocreomycetidae</taxon>
        <taxon>Glomerellales</taxon>
        <taxon>Glomerellaceae</taxon>
        <taxon>Colletotrichum</taxon>
        <taxon>Colletotrichum destructivum species complex</taxon>
    </lineage>
</organism>
<dbReference type="AlphaFoldDB" id="A0AAX4II71"/>
<keyword evidence="3" id="KW-1185">Reference proteome</keyword>
<evidence type="ECO:0000256" key="1">
    <source>
        <dbReference type="SAM" id="MobiDB-lite"/>
    </source>
</evidence>
<dbReference type="EMBL" id="CP137309">
    <property type="protein sequence ID" value="WQF82755.1"/>
    <property type="molecule type" value="Genomic_DNA"/>
</dbReference>
<feature type="region of interest" description="Disordered" evidence="1">
    <location>
        <begin position="45"/>
        <end position="112"/>
    </location>
</feature>
<feature type="compositionally biased region" description="Polar residues" evidence="1">
    <location>
        <begin position="92"/>
        <end position="106"/>
    </location>
</feature>
<evidence type="ECO:0000313" key="2">
    <source>
        <dbReference type="EMBL" id="WQF82755.1"/>
    </source>
</evidence>
<dbReference type="KEGG" id="cdet:87944272"/>
<evidence type="ECO:0000313" key="3">
    <source>
        <dbReference type="Proteomes" id="UP001322277"/>
    </source>
</evidence>